<sequence>MDNTPNRNDEKLGHASENEELNEFDEAYEPEFWNEEEEEPSSEAPPPARRKWIRNTIVSLLAAALIGNVLAFWPQIYNMRTLPFLFKSQELSSQPEIQSYKEAIVLVSTDKGKGTGFHISGGYIVTNYHVIEDKAYALVKFPEVDQGYEAELVRAAPDLDVALLKVDPGSRELPAIEIERDRPWQAGDHVYVIGNPLYFTQIVTEGTILGKLPVQGRPRTAMALDAPVFQGNSGSPVINEDGKAIAIIYATADVPHQDKIVQAGLAVPFKDVDDLMPELLPRQDE</sequence>
<reference evidence="5" key="1">
    <citation type="journal article" date="2019" name="Int. J. Syst. Evol. Microbiol.">
        <title>The Global Catalogue of Microorganisms (GCM) 10K type strain sequencing project: providing services to taxonomists for standard genome sequencing and annotation.</title>
        <authorList>
            <consortium name="The Broad Institute Genomics Platform"/>
            <consortium name="The Broad Institute Genome Sequencing Center for Infectious Disease"/>
            <person name="Wu L."/>
            <person name="Ma J."/>
        </authorList>
    </citation>
    <scope>NUCLEOTIDE SEQUENCE [LARGE SCALE GENOMIC DNA]</scope>
    <source>
        <strain evidence="5">CGMCC 4.1641</strain>
    </source>
</reference>
<name>A0ABV8S9Y8_9BACL</name>
<dbReference type="Gene3D" id="2.40.10.120">
    <property type="match status" value="1"/>
</dbReference>
<keyword evidence="5" id="KW-1185">Reference proteome</keyword>
<accession>A0ABV8S9Y8</accession>
<dbReference type="PRINTS" id="PR00834">
    <property type="entry name" value="PROTEASES2C"/>
</dbReference>
<organism evidence="4 5">
    <name type="scientific">Cohnella boryungensis</name>
    <dbReference type="NCBI Taxonomy" id="768479"/>
    <lineage>
        <taxon>Bacteria</taxon>
        <taxon>Bacillati</taxon>
        <taxon>Bacillota</taxon>
        <taxon>Bacilli</taxon>
        <taxon>Bacillales</taxon>
        <taxon>Paenibacillaceae</taxon>
        <taxon>Cohnella</taxon>
    </lineage>
</organism>
<keyword evidence="4" id="KW-0378">Hydrolase</keyword>
<dbReference type="GO" id="GO:0008233">
    <property type="term" value="F:peptidase activity"/>
    <property type="evidence" value="ECO:0007669"/>
    <property type="project" value="UniProtKB-KW"/>
</dbReference>
<keyword evidence="3" id="KW-0812">Transmembrane</keyword>
<evidence type="ECO:0000256" key="3">
    <source>
        <dbReference type="SAM" id="Phobius"/>
    </source>
</evidence>
<keyword evidence="4" id="KW-0645">Protease</keyword>
<dbReference type="SUPFAM" id="SSF50494">
    <property type="entry name" value="Trypsin-like serine proteases"/>
    <property type="match status" value="1"/>
</dbReference>
<dbReference type="RefSeq" id="WP_204604903.1">
    <property type="nucleotide sequence ID" value="NZ_JBHSED010000023.1"/>
</dbReference>
<dbReference type="PANTHER" id="PTHR43019">
    <property type="entry name" value="SERINE ENDOPROTEASE DEGS"/>
    <property type="match status" value="1"/>
</dbReference>
<proteinExistence type="predicted"/>
<feature type="transmembrane region" description="Helical" evidence="3">
    <location>
        <begin position="57"/>
        <end position="77"/>
    </location>
</feature>
<evidence type="ECO:0000313" key="5">
    <source>
        <dbReference type="Proteomes" id="UP001595755"/>
    </source>
</evidence>
<dbReference type="GO" id="GO:0006508">
    <property type="term" value="P:proteolysis"/>
    <property type="evidence" value="ECO:0007669"/>
    <property type="project" value="UniProtKB-KW"/>
</dbReference>
<keyword evidence="3" id="KW-1133">Transmembrane helix</keyword>
<evidence type="ECO:0000256" key="1">
    <source>
        <dbReference type="ARBA" id="ARBA00022825"/>
    </source>
</evidence>
<gene>
    <name evidence="4" type="ORF">ACFO1S_13155</name>
</gene>
<evidence type="ECO:0000313" key="4">
    <source>
        <dbReference type="EMBL" id="MFC4304378.1"/>
    </source>
</evidence>
<feature type="compositionally biased region" description="Basic and acidic residues" evidence="2">
    <location>
        <begin position="7"/>
        <end position="17"/>
    </location>
</feature>
<protein>
    <submittedName>
        <fullName evidence="4">S1C family serine protease</fullName>
        <ecNumber evidence="4">3.4.21.-</ecNumber>
    </submittedName>
</protein>
<feature type="region of interest" description="Disordered" evidence="2">
    <location>
        <begin position="1"/>
        <end position="48"/>
    </location>
</feature>
<dbReference type="Pfam" id="PF13365">
    <property type="entry name" value="Trypsin_2"/>
    <property type="match status" value="1"/>
</dbReference>
<dbReference type="EMBL" id="JBHSED010000023">
    <property type="protein sequence ID" value="MFC4304378.1"/>
    <property type="molecule type" value="Genomic_DNA"/>
</dbReference>
<keyword evidence="1" id="KW-0720">Serine protease</keyword>
<feature type="compositionally biased region" description="Acidic residues" evidence="2">
    <location>
        <begin position="18"/>
        <end position="41"/>
    </location>
</feature>
<dbReference type="PANTHER" id="PTHR43019:SF23">
    <property type="entry name" value="PROTEASE DO-LIKE 5, CHLOROPLASTIC"/>
    <property type="match status" value="1"/>
</dbReference>
<dbReference type="EC" id="3.4.21.-" evidence="4"/>
<dbReference type="Proteomes" id="UP001595755">
    <property type="component" value="Unassembled WGS sequence"/>
</dbReference>
<evidence type="ECO:0000256" key="2">
    <source>
        <dbReference type="SAM" id="MobiDB-lite"/>
    </source>
</evidence>
<dbReference type="InterPro" id="IPR001940">
    <property type="entry name" value="Peptidase_S1C"/>
</dbReference>
<dbReference type="InterPro" id="IPR009003">
    <property type="entry name" value="Peptidase_S1_PA"/>
</dbReference>
<keyword evidence="3" id="KW-0472">Membrane</keyword>
<comment type="caution">
    <text evidence="4">The sequence shown here is derived from an EMBL/GenBank/DDBJ whole genome shotgun (WGS) entry which is preliminary data.</text>
</comment>